<dbReference type="Gene3D" id="3.40.50.720">
    <property type="entry name" value="NAD(P)-binding Rossmann-like Domain"/>
    <property type="match status" value="2"/>
</dbReference>
<dbReference type="GO" id="GO:0030267">
    <property type="term" value="F:glyoxylate reductase (NADPH) activity"/>
    <property type="evidence" value="ECO:0007669"/>
    <property type="project" value="TreeGrafter"/>
</dbReference>
<dbReference type="GeneID" id="81621095"/>
<accession>A0A9W9XNA7</accession>
<dbReference type="PROSITE" id="PS00671">
    <property type="entry name" value="D_2_HYDROXYACID_DH_3"/>
    <property type="match status" value="1"/>
</dbReference>
<comment type="caution">
    <text evidence="7">The sequence shown here is derived from an EMBL/GenBank/DDBJ whole genome shotgun (WGS) entry which is preliminary data.</text>
</comment>
<dbReference type="PROSITE" id="PS00065">
    <property type="entry name" value="D_2_HYDROXYACID_DH_1"/>
    <property type="match status" value="1"/>
</dbReference>
<keyword evidence="2 4" id="KW-0560">Oxidoreductase</keyword>
<proteinExistence type="inferred from homology"/>
<evidence type="ECO:0000259" key="5">
    <source>
        <dbReference type="Pfam" id="PF00389"/>
    </source>
</evidence>
<gene>
    <name evidence="7" type="ORF">N7539_001242</name>
</gene>
<dbReference type="GO" id="GO:0051287">
    <property type="term" value="F:NAD binding"/>
    <property type="evidence" value="ECO:0007669"/>
    <property type="project" value="InterPro"/>
</dbReference>
<dbReference type="GO" id="GO:0005829">
    <property type="term" value="C:cytosol"/>
    <property type="evidence" value="ECO:0007669"/>
    <property type="project" value="TreeGrafter"/>
</dbReference>
<evidence type="ECO:0000256" key="1">
    <source>
        <dbReference type="ARBA" id="ARBA00005854"/>
    </source>
</evidence>
<evidence type="ECO:0000259" key="6">
    <source>
        <dbReference type="Pfam" id="PF02826"/>
    </source>
</evidence>
<dbReference type="InterPro" id="IPR050223">
    <property type="entry name" value="D-isomer_2-hydroxyacid_DH"/>
</dbReference>
<dbReference type="FunFam" id="3.40.50.720:FF:000282">
    <property type="entry name" value="Glyoxylate reductase protein"/>
    <property type="match status" value="1"/>
</dbReference>
<evidence type="ECO:0000313" key="8">
    <source>
        <dbReference type="Proteomes" id="UP001148312"/>
    </source>
</evidence>
<reference evidence="7" key="1">
    <citation type="submission" date="2022-12" db="EMBL/GenBank/DDBJ databases">
        <authorList>
            <person name="Petersen C."/>
        </authorList>
    </citation>
    <scope>NUCLEOTIDE SEQUENCE</scope>
    <source>
        <strain evidence="7">IBT 30728</strain>
    </source>
</reference>
<dbReference type="CDD" id="cd12168">
    <property type="entry name" value="Mand_dh_like"/>
    <property type="match status" value="1"/>
</dbReference>
<evidence type="ECO:0000256" key="2">
    <source>
        <dbReference type="ARBA" id="ARBA00023002"/>
    </source>
</evidence>
<dbReference type="EMBL" id="JAPWDQ010000001">
    <property type="protein sequence ID" value="KAJ5496126.1"/>
    <property type="molecule type" value="Genomic_DNA"/>
</dbReference>
<dbReference type="InterPro" id="IPR006139">
    <property type="entry name" value="D-isomer_2_OHA_DH_cat_dom"/>
</dbReference>
<dbReference type="Pfam" id="PF02826">
    <property type="entry name" value="2-Hacid_dh_C"/>
    <property type="match status" value="1"/>
</dbReference>
<protein>
    <submittedName>
        <fullName evidence="7">2-hydroxyacid dehydrogenase</fullName>
    </submittedName>
</protein>
<dbReference type="AlphaFoldDB" id="A0A9W9XNA7"/>
<keyword evidence="8" id="KW-1185">Reference proteome</keyword>
<dbReference type="PANTHER" id="PTHR10996:SF269">
    <property type="entry name" value="HYPOTHETICAL D-ISOMER SPECIFIC 2-HYDROXYACID DEHYDROGENASE (EUROFUNG)"/>
    <property type="match status" value="1"/>
</dbReference>
<name>A0A9W9XNA7_9EURO</name>
<dbReference type="Pfam" id="PF00389">
    <property type="entry name" value="2-Hacid_dh"/>
    <property type="match status" value="1"/>
</dbReference>
<organism evidence="7 8">
    <name type="scientific">Penicillium diatomitis</name>
    <dbReference type="NCBI Taxonomy" id="2819901"/>
    <lineage>
        <taxon>Eukaryota</taxon>
        <taxon>Fungi</taxon>
        <taxon>Dikarya</taxon>
        <taxon>Ascomycota</taxon>
        <taxon>Pezizomycotina</taxon>
        <taxon>Eurotiomycetes</taxon>
        <taxon>Eurotiomycetidae</taxon>
        <taxon>Eurotiales</taxon>
        <taxon>Aspergillaceae</taxon>
        <taxon>Penicillium</taxon>
    </lineage>
</organism>
<dbReference type="InterPro" id="IPR029752">
    <property type="entry name" value="D-isomer_DH_CS1"/>
</dbReference>
<dbReference type="GO" id="GO:0016618">
    <property type="term" value="F:hydroxypyruvate reductase [NAD(P)H] activity"/>
    <property type="evidence" value="ECO:0007669"/>
    <property type="project" value="TreeGrafter"/>
</dbReference>
<evidence type="ECO:0000256" key="4">
    <source>
        <dbReference type="RuleBase" id="RU003719"/>
    </source>
</evidence>
<feature type="domain" description="D-isomer specific 2-hydroxyacid dehydrogenase NAD-binding" evidence="6">
    <location>
        <begin position="127"/>
        <end position="301"/>
    </location>
</feature>
<dbReference type="InterPro" id="IPR029753">
    <property type="entry name" value="D-isomer_DH_CS"/>
</dbReference>
<dbReference type="InterPro" id="IPR006140">
    <property type="entry name" value="D-isomer_DH_NAD-bd"/>
</dbReference>
<dbReference type="PANTHER" id="PTHR10996">
    <property type="entry name" value="2-HYDROXYACID DEHYDROGENASE-RELATED"/>
    <property type="match status" value="1"/>
</dbReference>
<dbReference type="Proteomes" id="UP001148312">
    <property type="component" value="Unassembled WGS sequence"/>
</dbReference>
<feature type="domain" description="D-isomer specific 2-hydroxyacid dehydrogenase catalytic" evidence="5">
    <location>
        <begin position="68"/>
        <end position="332"/>
    </location>
</feature>
<dbReference type="SUPFAM" id="SSF52283">
    <property type="entry name" value="Formate/glycerate dehydrogenase catalytic domain-like"/>
    <property type="match status" value="1"/>
</dbReference>
<evidence type="ECO:0000256" key="3">
    <source>
        <dbReference type="ARBA" id="ARBA00023027"/>
    </source>
</evidence>
<dbReference type="SUPFAM" id="SSF51735">
    <property type="entry name" value="NAD(P)-binding Rossmann-fold domains"/>
    <property type="match status" value="1"/>
</dbReference>
<evidence type="ECO:0000313" key="7">
    <source>
        <dbReference type="EMBL" id="KAJ5496126.1"/>
    </source>
</evidence>
<keyword evidence="3" id="KW-0520">NAD</keyword>
<reference evidence="7" key="2">
    <citation type="journal article" date="2023" name="IMA Fungus">
        <title>Comparative genomic study of the Penicillium genus elucidates a diverse pangenome and 15 lateral gene transfer events.</title>
        <authorList>
            <person name="Petersen C."/>
            <person name="Sorensen T."/>
            <person name="Nielsen M.R."/>
            <person name="Sondergaard T.E."/>
            <person name="Sorensen J.L."/>
            <person name="Fitzpatrick D.A."/>
            <person name="Frisvad J.C."/>
            <person name="Nielsen K.L."/>
        </authorList>
    </citation>
    <scope>NUCLEOTIDE SEQUENCE</scope>
    <source>
        <strain evidence="7">IBT 30728</strain>
    </source>
</reference>
<dbReference type="InterPro" id="IPR036291">
    <property type="entry name" value="NAD(P)-bd_dom_sf"/>
</dbReference>
<sequence>MNSQENKPKVLILGSVNFAKDAYESLNQIVELVKPAAENREEFIEECRRGTFDDIRLAYRDFSSSRITGLVDQELIDALPRSLRFMASCGAGYDQLDIDACSARNPPLLVSNTPTAVDDATADANMFLILGALRNFNAGMHSLRQGKWLGQPIPSFGHDPRGKTLGILGMGGIGRNMKAKAEAFGMKVIYHNRHQLSDELAAGAQYVTFDELMSSSDVLSLNLPLNKNTRHIISTAEFAKMKDGVVVVNTARGAVMDEAALVQALESGKVFSAGLDVFENEPEIHPGLLHNQRVILVPHMGTWTTETLTAMETWAIDNVIQALTKGTLKSPVPEQSHLK</sequence>
<dbReference type="RefSeq" id="XP_056795139.1">
    <property type="nucleotide sequence ID" value="XM_056930846.1"/>
</dbReference>
<comment type="similarity">
    <text evidence="1 4">Belongs to the D-isomer specific 2-hydroxyacid dehydrogenase family.</text>
</comment>